<evidence type="ECO:0000313" key="2">
    <source>
        <dbReference type="EMBL" id="PUZ44273.1"/>
    </source>
</evidence>
<dbReference type="EMBL" id="CM009756">
    <property type="protein sequence ID" value="PUZ44273.1"/>
    <property type="molecule type" value="Genomic_DNA"/>
</dbReference>
<dbReference type="Proteomes" id="UP000244336">
    <property type="component" value="Chromosome 8"/>
</dbReference>
<name>A0A2T7CLZ4_9POAL</name>
<evidence type="ECO:0000256" key="1">
    <source>
        <dbReference type="SAM" id="MobiDB-lite"/>
    </source>
</evidence>
<evidence type="ECO:0000313" key="3">
    <source>
        <dbReference type="Proteomes" id="UP000244336"/>
    </source>
</evidence>
<keyword evidence="3" id="KW-1185">Reference proteome</keyword>
<gene>
    <name evidence="2" type="ORF">GQ55_8G077100</name>
</gene>
<dbReference type="AlphaFoldDB" id="A0A2T7CLZ4"/>
<feature type="region of interest" description="Disordered" evidence="1">
    <location>
        <begin position="1"/>
        <end position="37"/>
    </location>
</feature>
<sequence>MAEDGPAGYYVGRPINYEDQKSQPPPPTSQAAAERVNAQVPGYYAGRVAGKKAAAGDQSSAAADQTSKQSGFRASCFGCFSGGQTAK</sequence>
<accession>A0A2T7CLZ4</accession>
<protein>
    <submittedName>
        <fullName evidence="2">Uncharacterized protein</fullName>
    </submittedName>
</protein>
<proteinExistence type="predicted"/>
<reference evidence="2 3" key="1">
    <citation type="submission" date="2018-04" db="EMBL/GenBank/DDBJ databases">
        <title>WGS assembly of Panicum hallii var. hallii HAL2.</title>
        <authorList>
            <person name="Lovell J."/>
            <person name="Jenkins J."/>
            <person name="Lowry D."/>
            <person name="Mamidi S."/>
            <person name="Sreedasyam A."/>
            <person name="Weng X."/>
            <person name="Barry K."/>
            <person name="Bonette J."/>
            <person name="Campitelli B."/>
            <person name="Daum C."/>
            <person name="Gordon S."/>
            <person name="Gould B."/>
            <person name="Lipzen A."/>
            <person name="MacQueen A."/>
            <person name="Palacio-Mejia J."/>
            <person name="Plott C."/>
            <person name="Shakirov E."/>
            <person name="Shu S."/>
            <person name="Yoshinaga Y."/>
            <person name="Zane M."/>
            <person name="Rokhsar D."/>
            <person name="Grimwood J."/>
            <person name="Schmutz J."/>
            <person name="Juenger T."/>
        </authorList>
    </citation>
    <scope>NUCLEOTIDE SEQUENCE [LARGE SCALE GENOMIC DNA]</scope>
    <source>
        <strain evidence="3">cv. HAL2</strain>
    </source>
</reference>
<organism evidence="2 3">
    <name type="scientific">Panicum hallii var. hallii</name>
    <dbReference type="NCBI Taxonomy" id="1504633"/>
    <lineage>
        <taxon>Eukaryota</taxon>
        <taxon>Viridiplantae</taxon>
        <taxon>Streptophyta</taxon>
        <taxon>Embryophyta</taxon>
        <taxon>Tracheophyta</taxon>
        <taxon>Spermatophyta</taxon>
        <taxon>Magnoliopsida</taxon>
        <taxon>Liliopsida</taxon>
        <taxon>Poales</taxon>
        <taxon>Poaceae</taxon>
        <taxon>PACMAD clade</taxon>
        <taxon>Panicoideae</taxon>
        <taxon>Panicodae</taxon>
        <taxon>Paniceae</taxon>
        <taxon>Panicinae</taxon>
        <taxon>Panicum</taxon>
        <taxon>Panicum sect. Panicum</taxon>
    </lineage>
</organism>
<dbReference type="Gramene" id="PUZ44273">
    <property type="protein sequence ID" value="PUZ44273"/>
    <property type="gene ID" value="GQ55_8G077100"/>
</dbReference>